<dbReference type="GO" id="GO:0005506">
    <property type="term" value="F:iron ion binding"/>
    <property type="evidence" value="ECO:0007669"/>
    <property type="project" value="InterPro"/>
</dbReference>
<accession>A0A2N0ZAL4</accession>
<feature type="domain" description="NIF system FeS cluster assembly NifU N-terminal" evidence="1">
    <location>
        <begin position="3"/>
        <end position="115"/>
    </location>
</feature>
<sequence length="135" mass="14951">MFNEIISEHFMNPRNVGKMSNPDFVIEIGNPICGDTVHMFLQVDSNSIKDVSYLSYGCSTSIATASILSEVVKGKTFNEIASYQKSDVIKWLGELEPAQNHCVDIGYNILSECAKPKQRKLTENNFLVEDGGALT</sequence>
<proteinExistence type="predicted"/>
<dbReference type="SUPFAM" id="SSF82649">
    <property type="entry name" value="SufE/NifU"/>
    <property type="match status" value="1"/>
</dbReference>
<gene>
    <name evidence="2" type="ORF">CWS20_23535</name>
</gene>
<name>A0A2N0ZAL4_9BACI</name>
<evidence type="ECO:0000313" key="2">
    <source>
        <dbReference type="EMBL" id="PKG26539.1"/>
    </source>
</evidence>
<dbReference type="Gene3D" id="3.90.1010.10">
    <property type="match status" value="1"/>
</dbReference>
<keyword evidence="3" id="KW-1185">Reference proteome</keyword>
<dbReference type="GO" id="GO:0051536">
    <property type="term" value="F:iron-sulfur cluster binding"/>
    <property type="evidence" value="ECO:0007669"/>
    <property type="project" value="InterPro"/>
</dbReference>
<comment type="caution">
    <text evidence="2">The sequence shown here is derived from an EMBL/GenBank/DDBJ whole genome shotgun (WGS) entry which is preliminary data.</text>
</comment>
<dbReference type="EMBL" id="PISD01000065">
    <property type="protein sequence ID" value="PKG26539.1"/>
    <property type="molecule type" value="Genomic_DNA"/>
</dbReference>
<dbReference type="Pfam" id="PF01592">
    <property type="entry name" value="NifU_N"/>
    <property type="match status" value="1"/>
</dbReference>
<evidence type="ECO:0000259" key="1">
    <source>
        <dbReference type="Pfam" id="PF01592"/>
    </source>
</evidence>
<dbReference type="RefSeq" id="WP_066194422.1">
    <property type="nucleotide sequence ID" value="NZ_JARSFA010000024.1"/>
</dbReference>
<dbReference type="PANTHER" id="PTHR10093">
    <property type="entry name" value="IRON-SULFUR CLUSTER ASSEMBLY ENZYME NIFU HOMOLOG"/>
    <property type="match status" value="1"/>
</dbReference>
<evidence type="ECO:0000313" key="3">
    <source>
        <dbReference type="Proteomes" id="UP000233343"/>
    </source>
</evidence>
<dbReference type="GO" id="GO:0016226">
    <property type="term" value="P:iron-sulfur cluster assembly"/>
    <property type="evidence" value="ECO:0007669"/>
    <property type="project" value="InterPro"/>
</dbReference>
<organism evidence="2 3">
    <name type="scientific">Cytobacillus horneckiae</name>
    <dbReference type="NCBI Taxonomy" id="549687"/>
    <lineage>
        <taxon>Bacteria</taxon>
        <taxon>Bacillati</taxon>
        <taxon>Bacillota</taxon>
        <taxon>Bacilli</taxon>
        <taxon>Bacillales</taxon>
        <taxon>Bacillaceae</taxon>
        <taxon>Cytobacillus</taxon>
    </lineage>
</organism>
<dbReference type="Proteomes" id="UP000233343">
    <property type="component" value="Unassembled WGS sequence"/>
</dbReference>
<dbReference type="AlphaFoldDB" id="A0A2N0ZAL4"/>
<reference evidence="2 3" key="1">
    <citation type="journal article" date="2010" name="Int. J. Syst. Evol. Microbiol.">
        <title>Bacillus horneckiae sp. nov., isolated from a spacecraft-assembly clean room.</title>
        <authorList>
            <person name="Vaishampayan P."/>
            <person name="Probst A."/>
            <person name="Krishnamurthi S."/>
            <person name="Ghosh S."/>
            <person name="Osman S."/>
            <person name="McDowall A."/>
            <person name="Ruckmani A."/>
            <person name="Mayilraj S."/>
            <person name="Venkateswaran K."/>
        </authorList>
    </citation>
    <scope>NUCLEOTIDE SEQUENCE [LARGE SCALE GENOMIC DNA]</scope>
    <source>
        <strain evidence="3">1PO1SC</strain>
    </source>
</reference>
<protein>
    <submittedName>
        <fullName evidence="2">Iron-sulfur cluster assembly scaffold protein</fullName>
    </submittedName>
</protein>
<dbReference type="CDD" id="cd06664">
    <property type="entry name" value="IscU_like"/>
    <property type="match status" value="1"/>
</dbReference>
<dbReference type="InterPro" id="IPR002871">
    <property type="entry name" value="NIF_FeS_clus_asmbl_NifU_N"/>
</dbReference>